<dbReference type="AlphaFoldDB" id="A0AAD2B4Z2"/>
<feature type="region of interest" description="Disordered" evidence="1">
    <location>
        <begin position="53"/>
        <end position="83"/>
    </location>
</feature>
<reference evidence="2 3" key="1">
    <citation type="submission" date="2023-07" db="EMBL/GenBank/DDBJ databases">
        <authorList>
            <person name="Peeters C."/>
        </authorList>
    </citation>
    <scope>NUCLEOTIDE SEQUENCE [LARGE SCALE GENOMIC DNA]</scope>
    <source>
        <strain evidence="2 3">LMG 18091</strain>
    </source>
</reference>
<organism evidence="2 3">
    <name type="scientific">Ralstonia wenshanensis</name>
    <dbReference type="NCBI Taxonomy" id="2842456"/>
    <lineage>
        <taxon>Bacteria</taxon>
        <taxon>Pseudomonadati</taxon>
        <taxon>Pseudomonadota</taxon>
        <taxon>Betaproteobacteria</taxon>
        <taxon>Burkholderiales</taxon>
        <taxon>Burkholderiaceae</taxon>
        <taxon>Ralstonia</taxon>
    </lineage>
</organism>
<evidence type="ECO:0000256" key="1">
    <source>
        <dbReference type="SAM" id="MobiDB-lite"/>
    </source>
</evidence>
<feature type="compositionally biased region" description="Low complexity" evidence="1">
    <location>
        <begin position="73"/>
        <end position="83"/>
    </location>
</feature>
<accession>A0AAD2B4Z2</accession>
<dbReference type="Proteomes" id="UP001189915">
    <property type="component" value="Unassembled WGS sequence"/>
</dbReference>
<keyword evidence="3" id="KW-1185">Reference proteome</keyword>
<dbReference type="EMBL" id="CATWAF010000004">
    <property type="protein sequence ID" value="CAJ0700113.1"/>
    <property type="molecule type" value="Genomic_DNA"/>
</dbReference>
<comment type="caution">
    <text evidence="2">The sequence shown here is derived from an EMBL/GenBank/DDBJ whole genome shotgun (WGS) entry which is preliminary data.</text>
</comment>
<sequence>MWQGSDMAASPIAPGFRLPPLWPGSTPVICLRRRVSGGPQELELPMPSPLRSILSCLRPTPPAEEHASTSTSRPADPAAHAPRRAPVTLQGLASFAAQRMRERQVEIKALEPDTRRALSDGECQLGGYVHARQTDGRPVEGRQLDRLVRANETVMETRQALSHGRGNVVDDIHDSNGQSTIRAVAGRVVRTQLPSNYGPGVSIAASAMAAQAGNCGEHANVAAFLHAAKLGSGEYAYAVGSTTIDHRWAQWHATRGRDPDHDLVMDPWGKGPAIFAVDGEFAGGERDVGIEREYDQSTGAKAHADMSELQRDHHQQMQTNLHVAMEHLGPDFRLRDGAVFAVTPVISSEFAERVNQKMSAAPDAAKLAPKNRRLVRQAKERIRTGEPRMAPLRQEIHATQTARTLGASGVREVTQAAARIAQVAADLENYPLASHPAQTAPENL</sequence>
<name>A0AAD2B4Z2_9RALS</name>
<gene>
    <name evidence="2" type="ORF">LMG18091_03103</name>
</gene>
<evidence type="ECO:0008006" key="4">
    <source>
        <dbReference type="Google" id="ProtNLM"/>
    </source>
</evidence>
<evidence type="ECO:0000313" key="2">
    <source>
        <dbReference type="EMBL" id="CAJ0700113.1"/>
    </source>
</evidence>
<protein>
    <recommendedName>
        <fullName evidence="4">AVRPPHE avirulence protein</fullName>
    </recommendedName>
</protein>
<evidence type="ECO:0000313" key="3">
    <source>
        <dbReference type="Proteomes" id="UP001189915"/>
    </source>
</evidence>
<proteinExistence type="predicted"/>